<dbReference type="PANTHER" id="PTHR42085:SF1">
    <property type="entry name" value="F-BOX DOMAIN-CONTAINING PROTEIN"/>
    <property type="match status" value="1"/>
</dbReference>
<evidence type="ECO:0000313" key="2">
    <source>
        <dbReference type="EMBL" id="KAF1831031.1"/>
    </source>
</evidence>
<accession>A0A6A5K2L3</accession>
<protein>
    <recommendedName>
        <fullName evidence="4">F-box domain-containing protein</fullName>
    </recommendedName>
</protein>
<sequence>MNIPKTMSAPLDPAAPSFLNLPAEVRNIITEILFKRPDPILIHNADYYYNRRPHNPGPHSVTLDTENETDDDGEARKHAPEWYGMNVETWEKRLENGKNEAQIFVHHSSLGLGLLKSCRQLYHETVCVLYFQNTFIFSRVPTRHDKESFQRCSNEYGYHQLKDAPLWLRSLGSQFGLIKKVVIDVSAECGIQYVTNFLTYYLDPVDFLPLLRIMWEHPLAPCKIAFGHTGRKLHSSLDPEPVKSDEKIRKYADMLNRFFVALARDDALGLRRFSRSGALLASIEILRNNKATSLGGIQLDMDNRLSHGLNRNIFNVSAQWRDDLIKVVGRQTPALPGGQVHLPLSRELLDQKITQREQIAIQALIRSTRSYTAPAVTTSKTTLLLIFSLANRIPMAGLRINISGLIRILCFSDAVRTGDTMRLAIMLKYTDEDGLHTETHQITIGQLRTDIFLYFTGVLDQHPQNAHPILPDIWIDGYGNIVDKFILPMGFQFMRADSNSERYKRAGRTLRDALKAIFHRYLRSGSCLECWSHDDYRCMFCAWVNLRVCVRL</sequence>
<evidence type="ECO:0008006" key="4">
    <source>
        <dbReference type="Google" id="ProtNLM"/>
    </source>
</evidence>
<organism evidence="2 3">
    <name type="scientific">Decorospora gaudefroyi</name>
    <dbReference type="NCBI Taxonomy" id="184978"/>
    <lineage>
        <taxon>Eukaryota</taxon>
        <taxon>Fungi</taxon>
        <taxon>Dikarya</taxon>
        <taxon>Ascomycota</taxon>
        <taxon>Pezizomycotina</taxon>
        <taxon>Dothideomycetes</taxon>
        <taxon>Pleosporomycetidae</taxon>
        <taxon>Pleosporales</taxon>
        <taxon>Pleosporineae</taxon>
        <taxon>Pleosporaceae</taxon>
        <taxon>Decorospora</taxon>
    </lineage>
</organism>
<feature type="region of interest" description="Disordered" evidence="1">
    <location>
        <begin position="53"/>
        <end position="76"/>
    </location>
</feature>
<gene>
    <name evidence="2" type="ORF">BDW02DRAFT_582410</name>
</gene>
<dbReference type="AlphaFoldDB" id="A0A6A5K2L3"/>
<keyword evidence="3" id="KW-1185">Reference proteome</keyword>
<proteinExistence type="predicted"/>
<dbReference type="EMBL" id="ML975376">
    <property type="protein sequence ID" value="KAF1831031.1"/>
    <property type="molecule type" value="Genomic_DNA"/>
</dbReference>
<evidence type="ECO:0000256" key="1">
    <source>
        <dbReference type="SAM" id="MobiDB-lite"/>
    </source>
</evidence>
<dbReference type="Proteomes" id="UP000800040">
    <property type="component" value="Unassembled WGS sequence"/>
</dbReference>
<dbReference type="PANTHER" id="PTHR42085">
    <property type="entry name" value="F-BOX DOMAIN-CONTAINING PROTEIN"/>
    <property type="match status" value="1"/>
</dbReference>
<dbReference type="InterPro" id="IPR038883">
    <property type="entry name" value="AN11006-like"/>
</dbReference>
<name>A0A6A5K2L3_9PLEO</name>
<evidence type="ECO:0000313" key="3">
    <source>
        <dbReference type="Proteomes" id="UP000800040"/>
    </source>
</evidence>
<dbReference type="OrthoDB" id="5413827at2759"/>
<reference evidence="2" key="1">
    <citation type="submission" date="2020-01" db="EMBL/GenBank/DDBJ databases">
        <authorList>
            <consortium name="DOE Joint Genome Institute"/>
            <person name="Haridas S."/>
            <person name="Albert R."/>
            <person name="Binder M."/>
            <person name="Bloem J."/>
            <person name="Labutti K."/>
            <person name="Salamov A."/>
            <person name="Andreopoulos B."/>
            <person name="Baker S.E."/>
            <person name="Barry K."/>
            <person name="Bills G."/>
            <person name="Bluhm B.H."/>
            <person name="Cannon C."/>
            <person name="Castanera R."/>
            <person name="Culley D.E."/>
            <person name="Daum C."/>
            <person name="Ezra D."/>
            <person name="Gonzalez J.B."/>
            <person name="Henrissat B."/>
            <person name="Kuo A."/>
            <person name="Liang C."/>
            <person name="Lipzen A."/>
            <person name="Lutzoni F."/>
            <person name="Magnuson J."/>
            <person name="Mondo S."/>
            <person name="Nolan M."/>
            <person name="Ohm R."/>
            <person name="Pangilinan J."/>
            <person name="Park H.-J."/>
            <person name="Ramirez L."/>
            <person name="Alfaro M."/>
            <person name="Sun H."/>
            <person name="Tritt A."/>
            <person name="Yoshinaga Y."/>
            <person name="Zwiers L.-H."/>
            <person name="Turgeon B.G."/>
            <person name="Goodwin S.B."/>
            <person name="Spatafora J.W."/>
            <person name="Crous P.W."/>
            <person name="Grigoriev I.V."/>
        </authorList>
    </citation>
    <scope>NUCLEOTIDE SEQUENCE</scope>
    <source>
        <strain evidence="2">P77</strain>
    </source>
</reference>